<accession>A0AAN7K3K3</accession>
<organism evidence="2 3">
    <name type="scientific">Trapa incisa</name>
    <dbReference type="NCBI Taxonomy" id="236973"/>
    <lineage>
        <taxon>Eukaryota</taxon>
        <taxon>Viridiplantae</taxon>
        <taxon>Streptophyta</taxon>
        <taxon>Embryophyta</taxon>
        <taxon>Tracheophyta</taxon>
        <taxon>Spermatophyta</taxon>
        <taxon>Magnoliopsida</taxon>
        <taxon>eudicotyledons</taxon>
        <taxon>Gunneridae</taxon>
        <taxon>Pentapetalae</taxon>
        <taxon>rosids</taxon>
        <taxon>malvids</taxon>
        <taxon>Myrtales</taxon>
        <taxon>Lythraceae</taxon>
        <taxon>Trapa</taxon>
    </lineage>
</organism>
<name>A0AAN7K3K3_9MYRT</name>
<protein>
    <recommendedName>
        <fullName evidence="1">DUF668 domain-containing protein</fullName>
    </recommendedName>
</protein>
<comment type="caution">
    <text evidence="2">The sequence shown here is derived from an EMBL/GenBank/DDBJ whole genome shotgun (WGS) entry which is preliminary data.</text>
</comment>
<sequence length="340" mass="39521">MDELLRIVEADMREEFTIFCGEVVRFGNRCKDPQWHNLERYFEKISKELTPRDQLKKEAEIVLQQLMILVQYTAELYQELHALDRLEQNYHQKRLEDEISSSAQNGYYGIFILRSELKSQRKQVKYLKKKSLWSRSLEEQSLFTGLQLMEHLVDIVHFLLLEIPDIFGAADSKFSEKSSGSNRRLGPAGLSLHYANIIIQIDSLVTHSNFMPANMRDALYQSLPPSIKFALCSKIHSFVVGEELSVSEIKAEMEETLQWLVPISTDTINFEGNRKATGPIYMFRIETLHHADKDKTERYILEMLLWLQYLQTRLEIMTDYELSSGVHATDFSIGKDKTVG</sequence>
<feature type="domain" description="DUF668" evidence="1">
    <location>
        <begin position="184"/>
        <end position="268"/>
    </location>
</feature>
<dbReference type="Pfam" id="PF05003">
    <property type="entry name" value="DUF668"/>
    <property type="match status" value="1"/>
</dbReference>
<evidence type="ECO:0000313" key="3">
    <source>
        <dbReference type="Proteomes" id="UP001345219"/>
    </source>
</evidence>
<proteinExistence type="predicted"/>
<gene>
    <name evidence="2" type="ORF">SAY87_005901</name>
</gene>
<dbReference type="GO" id="GO:0045927">
    <property type="term" value="P:positive regulation of growth"/>
    <property type="evidence" value="ECO:0007669"/>
    <property type="project" value="InterPro"/>
</dbReference>
<dbReference type="EMBL" id="JAXIOK010000010">
    <property type="protein sequence ID" value="KAK4761008.1"/>
    <property type="molecule type" value="Genomic_DNA"/>
</dbReference>
<reference evidence="2 3" key="1">
    <citation type="journal article" date="2023" name="Hortic Res">
        <title>Pangenome of water caltrop reveals structural variations and asymmetric subgenome divergence after allopolyploidization.</title>
        <authorList>
            <person name="Zhang X."/>
            <person name="Chen Y."/>
            <person name="Wang L."/>
            <person name="Yuan Y."/>
            <person name="Fang M."/>
            <person name="Shi L."/>
            <person name="Lu R."/>
            <person name="Comes H.P."/>
            <person name="Ma Y."/>
            <person name="Chen Y."/>
            <person name="Huang G."/>
            <person name="Zhou Y."/>
            <person name="Zheng Z."/>
            <person name="Qiu Y."/>
        </authorList>
    </citation>
    <scope>NUCLEOTIDE SEQUENCE [LARGE SCALE GENOMIC DNA]</scope>
    <source>
        <tissue evidence="2">Roots</tissue>
    </source>
</reference>
<dbReference type="PANTHER" id="PTHR31730">
    <property type="entry name" value="OS01G0873900 PROTEIN"/>
    <property type="match status" value="1"/>
</dbReference>
<keyword evidence="3" id="KW-1185">Reference proteome</keyword>
<evidence type="ECO:0000259" key="1">
    <source>
        <dbReference type="Pfam" id="PF05003"/>
    </source>
</evidence>
<dbReference type="InterPro" id="IPR045021">
    <property type="entry name" value="PSI1/2/3"/>
</dbReference>
<dbReference type="InterPro" id="IPR007700">
    <property type="entry name" value="DUF668"/>
</dbReference>
<dbReference type="PANTHER" id="PTHR31730:SF2">
    <property type="entry name" value="PROTEIN PSK SIMULATOR 3"/>
    <property type="match status" value="1"/>
</dbReference>
<evidence type="ECO:0000313" key="2">
    <source>
        <dbReference type="EMBL" id="KAK4761008.1"/>
    </source>
</evidence>
<dbReference type="Proteomes" id="UP001345219">
    <property type="component" value="Chromosome 5"/>
</dbReference>
<dbReference type="AlphaFoldDB" id="A0AAN7K3K3"/>